<feature type="non-terminal residue" evidence="1">
    <location>
        <position position="1"/>
    </location>
</feature>
<name>A0A2P5C7S0_PARAD</name>
<sequence>FMGALNSVVISVSPSEPSVKKSFSQVDLSASRNGHLNTQVTNGNFFEHY</sequence>
<keyword evidence="2" id="KW-1185">Reference proteome</keyword>
<protein>
    <submittedName>
        <fullName evidence="1">Uncharacterized protein</fullName>
    </submittedName>
</protein>
<reference evidence="2" key="1">
    <citation type="submission" date="2016-06" db="EMBL/GenBank/DDBJ databases">
        <title>Parallel loss of symbiosis genes in relatives of nitrogen-fixing non-legume Parasponia.</title>
        <authorList>
            <person name="Van Velzen R."/>
            <person name="Holmer R."/>
            <person name="Bu F."/>
            <person name="Rutten L."/>
            <person name="Van Zeijl A."/>
            <person name="Liu W."/>
            <person name="Santuari L."/>
            <person name="Cao Q."/>
            <person name="Sharma T."/>
            <person name="Shen D."/>
            <person name="Roswanjaya Y."/>
            <person name="Wardhani T."/>
            <person name="Kalhor M.S."/>
            <person name="Jansen J."/>
            <person name="Van den Hoogen J."/>
            <person name="Gungor B."/>
            <person name="Hartog M."/>
            <person name="Hontelez J."/>
            <person name="Verver J."/>
            <person name="Yang W.-C."/>
            <person name="Schijlen E."/>
            <person name="Repin R."/>
            <person name="Schilthuizen M."/>
            <person name="Schranz E."/>
            <person name="Heidstra R."/>
            <person name="Miyata K."/>
            <person name="Fedorova E."/>
            <person name="Kohlen W."/>
            <person name="Bisseling T."/>
            <person name="Smit S."/>
            <person name="Geurts R."/>
        </authorList>
    </citation>
    <scope>NUCLEOTIDE SEQUENCE [LARGE SCALE GENOMIC DNA]</scope>
    <source>
        <strain evidence="2">cv. WU1-14</strain>
    </source>
</reference>
<proteinExistence type="predicted"/>
<organism evidence="1 2">
    <name type="scientific">Parasponia andersonii</name>
    <name type="common">Sponia andersonii</name>
    <dbReference type="NCBI Taxonomy" id="3476"/>
    <lineage>
        <taxon>Eukaryota</taxon>
        <taxon>Viridiplantae</taxon>
        <taxon>Streptophyta</taxon>
        <taxon>Embryophyta</taxon>
        <taxon>Tracheophyta</taxon>
        <taxon>Spermatophyta</taxon>
        <taxon>Magnoliopsida</taxon>
        <taxon>eudicotyledons</taxon>
        <taxon>Gunneridae</taxon>
        <taxon>Pentapetalae</taxon>
        <taxon>rosids</taxon>
        <taxon>fabids</taxon>
        <taxon>Rosales</taxon>
        <taxon>Cannabaceae</taxon>
        <taxon>Parasponia</taxon>
    </lineage>
</organism>
<dbReference type="AlphaFoldDB" id="A0A2P5C7S0"/>
<evidence type="ECO:0000313" key="1">
    <source>
        <dbReference type="EMBL" id="PON57051.1"/>
    </source>
</evidence>
<gene>
    <name evidence="1" type="ORF">PanWU01x14_176410</name>
</gene>
<evidence type="ECO:0000313" key="2">
    <source>
        <dbReference type="Proteomes" id="UP000237105"/>
    </source>
</evidence>
<dbReference type="EMBL" id="JXTB01000163">
    <property type="protein sequence ID" value="PON57051.1"/>
    <property type="molecule type" value="Genomic_DNA"/>
</dbReference>
<comment type="caution">
    <text evidence="1">The sequence shown here is derived from an EMBL/GenBank/DDBJ whole genome shotgun (WGS) entry which is preliminary data.</text>
</comment>
<dbReference type="Proteomes" id="UP000237105">
    <property type="component" value="Unassembled WGS sequence"/>
</dbReference>
<accession>A0A2P5C7S0</accession>